<evidence type="ECO:0000256" key="6">
    <source>
        <dbReference type="SAM" id="MobiDB-lite"/>
    </source>
</evidence>
<keyword evidence="3" id="KW-0805">Transcription regulation</keyword>
<dbReference type="InterPro" id="IPR036864">
    <property type="entry name" value="Zn2-C6_fun-type_DNA-bd_sf"/>
</dbReference>
<dbReference type="CDD" id="cd00067">
    <property type="entry name" value="GAL4"/>
    <property type="match status" value="1"/>
</dbReference>
<dbReference type="InterPro" id="IPR001138">
    <property type="entry name" value="Zn2Cys6_DnaBD"/>
</dbReference>
<evidence type="ECO:0000313" key="9">
    <source>
        <dbReference type="Proteomes" id="UP000194127"/>
    </source>
</evidence>
<dbReference type="PANTHER" id="PTHR47338:SF29">
    <property type="entry name" value="ZN(2)-C6 FUNGAL-TYPE DOMAIN-CONTAINING PROTEIN"/>
    <property type="match status" value="1"/>
</dbReference>
<evidence type="ECO:0000256" key="5">
    <source>
        <dbReference type="ARBA" id="ARBA00023242"/>
    </source>
</evidence>
<evidence type="ECO:0000256" key="4">
    <source>
        <dbReference type="ARBA" id="ARBA00023163"/>
    </source>
</evidence>
<feature type="compositionally biased region" description="Polar residues" evidence="6">
    <location>
        <begin position="129"/>
        <end position="145"/>
    </location>
</feature>
<proteinExistence type="predicted"/>
<keyword evidence="2" id="KW-0479">Metal-binding</keyword>
<dbReference type="GO" id="GO:0005634">
    <property type="term" value="C:nucleus"/>
    <property type="evidence" value="ECO:0007669"/>
    <property type="project" value="UniProtKB-SubCell"/>
</dbReference>
<keyword evidence="4" id="KW-0804">Transcription</keyword>
<dbReference type="RefSeq" id="XP_024344162.1">
    <property type="nucleotide sequence ID" value="XM_024483679.1"/>
</dbReference>
<dbReference type="GO" id="GO:0006351">
    <property type="term" value="P:DNA-templated transcription"/>
    <property type="evidence" value="ECO:0007669"/>
    <property type="project" value="InterPro"/>
</dbReference>
<feature type="non-terminal residue" evidence="8">
    <location>
        <position position="1"/>
    </location>
</feature>
<dbReference type="GO" id="GO:0000981">
    <property type="term" value="F:DNA-binding transcription factor activity, RNA polymerase II-specific"/>
    <property type="evidence" value="ECO:0007669"/>
    <property type="project" value="InterPro"/>
</dbReference>
<name>A0A1X6NFG7_9APHY</name>
<evidence type="ECO:0000256" key="3">
    <source>
        <dbReference type="ARBA" id="ARBA00023015"/>
    </source>
</evidence>
<dbReference type="Gene3D" id="4.10.240.10">
    <property type="entry name" value="Zn(2)-C6 fungal-type DNA-binding domain"/>
    <property type="match status" value="1"/>
</dbReference>
<organism evidence="8 9">
    <name type="scientific">Postia placenta MAD-698-R-SB12</name>
    <dbReference type="NCBI Taxonomy" id="670580"/>
    <lineage>
        <taxon>Eukaryota</taxon>
        <taxon>Fungi</taxon>
        <taxon>Dikarya</taxon>
        <taxon>Basidiomycota</taxon>
        <taxon>Agaricomycotina</taxon>
        <taxon>Agaricomycetes</taxon>
        <taxon>Polyporales</taxon>
        <taxon>Adustoporiaceae</taxon>
        <taxon>Rhodonia</taxon>
    </lineage>
</organism>
<dbReference type="EMBL" id="KZ110591">
    <property type="protein sequence ID" value="OSX67368.1"/>
    <property type="molecule type" value="Genomic_DNA"/>
</dbReference>
<accession>A0A1X6NFG7</accession>
<evidence type="ECO:0000259" key="7">
    <source>
        <dbReference type="Pfam" id="PF04082"/>
    </source>
</evidence>
<keyword evidence="5" id="KW-0539">Nucleus</keyword>
<sequence length="667" mass="74612">QACHQCRRRKLSSLVHSDAKRPCSTCARSHSYAVAHAPEGAELPEHPVCTFDEVSDADSSDPFDNPKSRFERLENRISKYSFSALHKPCLPGSPDELEALLRDKDPASASAAPPHAPSMPPSTTHTSANSASPGTNDATPSSSIHSPDPGLGMLYNTWPKNLPEPTFLRHLVDAFFTYHPDANRLFHQSTFLSTLTLPPTHPRFPATSVLHAICAVGSMYTAAVPRPVNPSSPEFSPYDIFPDKYKANEGIPDSFSEIQAKYARVALDGAMDVTKELFQNVQALILLSWWYWCNAKWAEAFLTTSHALRYSLPCGLNVCPPFNTIAETLRPPSLLPLAKTVIEDETRRNAFWIGYAYERIHGTGNGWAMALDDYDVSQLLPVRHDQFEQGLLVLPEERQWSHENDVLLVHSGNQVDGFILYIKSTILLSKVKNFNLRFRSRFFTGDPNVIFPVPPDVASETVDPRDSPAFRQLDQTLAVFKSSFPPHLRNPTRDKIDPHLFAATNAIPYAEMLMHEPHAVVGNNSCVSSCKILTAARTILDMLYSVCSTSYDLRLLGLFPMMCWFMSGRVLTRFMRAAIDIHNDELCTTLRNEIDYIQMSLFRVGDHVPMAHRYGNMLHDFIEQTCGEIYATTTMPLQSQPQLDFMSMTDAMPDGIIYGSSQVVPTM</sequence>
<dbReference type="STRING" id="670580.A0A1X6NFG7"/>
<dbReference type="AlphaFoldDB" id="A0A1X6NFG7"/>
<evidence type="ECO:0000256" key="1">
    <source>
        <dbReference type="ARBA" id="ARBA00004123"/>
    </source>
</evidence>
<dbReference type="GO" id="GO:0008270">
    <property type="term" value="F:zinc ion binding"/>
    <property type="evidence" value="ECO:0007669"/>
    <property type="project" value="InterPro"/>
</dbReference>
<dbReference type="PANTHER" id="PTHR47338">
    <property type="entry name" value="ZN(II)2CYS6 TRANSCRIPTION FACTOR (EUROFUNG)-RELATED"/>
    <property type="match status" value="1"/>
</dbReference>
<reference evidence="8 9" key="1">
    <citation type="submission" date="2017-04" db="EMBL/GenBank/DDBJ databases">
        <title>Genome Sequence of the Model Brown-Rot Fungus Postia placenta SB12.</title>
        <authorList>
            <consortium name="DOE Joint Genome Institute"/>
            <person name="Gaskell J."/>
            <person name="Kersten P."/>
            <person name="Larrondo L.F."/>
            <person name="Canessa P."/>
            <person name="Martinez D."/>
            <person name="Hibbett D."/>
            <person name="Schmoll M."/>
            <person name="Kubicek C.P."/>
            <person name="Martinez A.T."/>
            <person name="Yadav J."/>
            <person name="Master E."/>
            <person name="Magnuson J.K."/>
            <person name="James T."/>
            <person name="Yaver D."/>
            <person name="Berka R."/>
            <person name="Labutti K."/>
            <person name="Lipzen A."/>
            <person name="Aerts A."/>
            <person name="Barry K."/>
            <person name="Henrissat B."/>
            <person name="Blanchette R."/>
            <person name="Grigoriev I."/>
            <person name="Cullen D."/>
        </authorList>
    </citation>
    <scope>NUCLEOTIDE SEQUENCE [LARGE SCALE GENOMIC DNA]</scope>
    <source>
        <strain evidence="8 9">MAD-698-R-SB12</strain>
    </source>
</reference>
<dbReference type="InterPro" id="IPR007219">
    <property type="entry name" value="XnlR_reg_dom"/>
</dbReference>
<dbReference type="CDD" id="cd12148">
    <property type="entry name" value="fungal_TF_MHR"/>
    <property type="match status" value="1"/>
</dbReference>
<dbReference type="GO" id="GO:0003677">
    <property type="term" value="F:DNA binding"/>
    <property type="evidence" value="ECO:0007669"/>
    <property type="project" value="InterPro"/>
</dbReference>
<feature type="region of interest" description="Disordered" evidence="6">
    <location>
        <begin position="106"/>
        <end position="146"/>
    </location>
</feature>
<dbReference type="GeneID" id="36328628"/>
<dbReference type="Proteomes" id="UP000194127">
    <property type="component" value="Unassembled WGS sequence"/>
</dbReference>
<comment type="subcellular location">
    <subcellularLocation>
        <location evidence="1">Nucleus</location>
    </subcellularLocation>
</comment>
<feature type="domain" description="Xylanolytic transcriptional activator regulatory" evidence="7">
    <location>
        <begin position="173"/>
        <end position="388"/>
    </location>
</feature>
<evidence type="ECO:0000256" key="2">
    <source>
        <dbReference type="ARBA" id="ARBA00022723"/>
    </source>
</evidence>
<protein>
    <recommendedName>
        <fullName evidence="7">Xylanolytic transcriptional activator regulatory domain-containing protein</fullName>
    </recommendedName>
</protein>
<gene>
    <name evidence="8" type="ORF">POSPLADRAFT_1127900</name>
</gene>
<dbReference type="Pfam" id="PF04082">
    <property type="entry name" value="Fungal_trans"/>
    <property type="match status" value="1"/>
</dbReference>
<evidence type="ECO:0000313" key="8">
    <source>
        <dbReference type="EMBL" id="OSX67368.1"/>
    </source>
</evidence>
<dbReference type="InterPro" id="IPR050815">
    <property type="entry name" value="TF_fung"/>
</dbReference>
<dbReference type="OrthoDB" id="39175at2759"/>
<keyword evidence="9" id="KW-1185">Reference proteome</keyword>